<name>A0A937KFT6_9BACT</name>
<feature type="signal peptide" evidence="1">
    <location>
        <begin position="1"/>
        <end position="20"/>
    </location>
</feature>
<reference evidence="2" key="1">
    <citation type="submission" date="2021-01" db="EMBL/GenBank/DDBJ databases">
        <title>Fulvivirga kasyanovii gen. nov., sp nov., a novel member of the phylum Bacteroidetes isolated from seawater in a mussel farm.</title>
        <authorList>
            <person name="Zhao L.-H."/>
            <person name="Wang Z.-J."/>
        </authorList>
    </citation>
    <scope>NUCLEOTIDE SEQUENCE</scope>
    <source>
        <strain evidence="2">29W222</strain>
    </source>
</reference>
<dbReference type="AlphaFoldDB" id="A0A937KFT6"/>
<evidence type="ECO:0000313" key="2">
    <source>
        <dbReference type="EMBL" id="MBL6448625.1"/>
    </source>
</evidence>
<proteinExistence type="predicted"/>
<dbReference type="Pfam" id="PF13645">
    <property type="entry name" value="YkuD_2"/>
    <property type="match status" value="1"/>
</dbReference>
<dbReference type="InterPro" id="IPR032676">
    <property type="entry name" value="YkuD_2"/>
</dbReference>
<keyword evidence="3" id="KW-1185">Reference proteome</keyword>
<dbReference type="EMBL" id="JAEUGD010000064">
    <property type="protein sequence ID" value="MBL6448625.1"/>
    <property type="molecule type" value="Genomic_DNA"/>
</dbReference>
<sequence length="244" mass="27447">MKKVLVIAGVVILLASNSFSDSIKFNENISLSSFIQNSYSKLQFVGKKPDFDIYKKGLVGYLNLKKQNRLSRSGLLTLIDFRLSSNKKRLWIIDLKQNKVVHHSLVAHGRNTGNEYATKFSNVPNSNSSSLGFYITGETYYGKHGLSLRLDGIEHGFNNNARSRAIVMHGADYVDASFTKLYGRIGRSFGCPSIPMNGHKEIIKKLANKSCMFIYYPDEYYLTNSKLANEVSAYEVLTQADFSL</sequence>
<protein>
    <submittedName>
        <fullName evidence="2">Murein L,D-transpeptidase catalytic domain family protein</fullName>
    </submittedName>
</protein>
<comment type="caution">
    <text evidence="2">The sequence shown here is derived from an EMBL/GenBank/DDBJ whole genome shotgun (WGS) entry which is preliminary data.</text>
</comment>
<evidence type="ECO:0000313" key="3">
    <source>
        <dbReference type="Proteomes" id="UP000614216"/>
    </source>
</evidence>
<keyword evidence="1" id="KW-0732">Signal</keyword>
<organism evidence="2 3">
    <name type="scientific">Fulvivirga marina</name>
    <dbReference type="NCBI Taxonomy" id="2494733"/>
    <lineage>
        <taxon>Bacteria</taxon>
        <taxon>Pseudomonadati</taxon>
        <taxon>Bacteroidota</taxon>
        <taxon>Cytophagia</taxon>
        <taxon>Cytophagales</taxon>
        <taxon>Fulvivirgaceae</taxon>
        <taxon>Fulvivirga</taxon>
    </lineage>
</organism>
<gene>
    <name evidence="2" type="ORF">JMN32_20100</name>
</gene>
<evidence type="ECO:0000256" key="1">
    <source>
        <dbReference type="SAM" id="SignalP"/>
    </source>
</evidence>
<dbReference type="Proteomes" id="UP000614216">
    <property type="component" value="Unassembled WGS sequence"/>
</dbReference>
<dbReference type="RefSeq" id="WP_202858160.1">
    <property type="nucleotide sequence ID" value="NZ_JAEUGD010000064.1"/>
</dbReference>
<feature type="chain" id="PRO_5037781576" evidence="1">
    <location>
        <begin position="21"/>
        <end position="244"/>
    </location>
</feature>
<dbReference type="PANTHER" id="PTHR38477:SF1">
    <property type="entry name" value="MUREIN L,D-TRANSPEPTIDASE CATALYTIC DOMAIN FAMILY PROTEIN"/>
    <property type="match status" value="1"/>
</dbReference>
<dbReference type="PANTHER" id="PTHR38477">
    <property type="entry name" value="HYPOTHETICAL EXPORTED PROTEIN"/>
    <property type="match status" value="1"/>
</dbReference>
<accession>A0A937KFT6</accession>